<dbReference type="GO" id="GO:0003723">
    <property type="term" value="F:RNA binding"/>
    <property type="evidence" value="ECO:0007669"/>
    <property type="project" value="InterPro"/>
</dbReference>
<evidence type="ECO:0000256" key="1">
    <source>
        <dbReference type="ARBA" id="ARBA00007337"/>
    </source>
</evidence>
<dbReference type="EMBL" id="AZGZ01000011">
    <property type="protein sequence ID" value="KZZ92263.1"/>
    <property type="molecule type" value="Genomic_DNA"/>
</dbReference>
<evidence type="ECO:0000313" key="5">
    <source>
        <dbReference type="Proteomes" id="UP000242877"/>
    </source>
</evidence>
<dbReference type="SUPFAM" id="SSF55315">
    <property type="entry name" value="L30e-like"/>
    <property type="match status" value="1"/>
</dbReference>
<dbReference type="InterPro" id="IPR004037">
    <property type="entry name" value="Ribosomal_eL8-like_CS"/>
</dbReference>
<dbReference type="GO" id="GO:0005840">
    <property type="term" value="C:ribosome"/>
    <property type="evidence" value="ECO:0007669"/>
    <property type="project" value="UniProtKB-KW"/>
</dbReference>
<comment type="caution">
    <text evidence="4">The sequence shown here is derived from an EMBL/GenBank/DDBJ whole genome shotgun (WGS) entry which is preliminary data.</text>
</comment>
<dbReference type="InterPro" id="IPR050257">
    <property type="entry name" value="eL8/uL1-like"/>
</dbReference>
<dbReference type="GO" id="GO:1990904">
    <property type="term" value="C:ribonucleoprotein complex"/>
    <property type="evidence" value="ECO:0007669"/>
    <property type="project" value="InterPro"/>
</dbReference>
<evidence type="ECO:0000256" key="2">
    <source>
        <dbReference type="SAM" id="MobiDB-lite"/>
    </source>
</evidence>
<feature type="region of interest" description="Disordered" evidence="2">
    <location>
        <begin position="192"/>
        <end position="219"/>
    </location>
</feature>
<keyword evidence="4" id="KW-0689">Ribosomal protein</keyword>
<proteinExistence type="inferred from homology"/>
<keyword evidence="5" id="KW-1185">Reference proteome</keyword>
<dbReference type="FunFam" id="3.30.1330.30:FF:000027">
    <property type="entry name" value="H/ACA ribonucleoprotein complex subunit 2"/>
    <property type="match status" value="1"/>
</dbReference>
<dbReference type="PROSITE" id="PS01082">
    <property type="entry name" value="RIBOSOMAL_L7AE"/>
    <property type="match status" value="1"/>
</dbReference>
<dbReference type="Proteomes" id="UP000242877">
    <property type="component" value="Unassembled WGS sequence"/>
</dbReference>
<dbReference type="InterPro" id="IPR029064">
    <property type="entry name" value="Ribosomal_eL30-like_sf"/>
</dbReference>
<name>A0A162IEH4_9EURO</name>
<dbReference type="InterPro" id="IPR004038">
    <property type="entry name" value="Ribosomal_eL8/eL30/eS12/Gad45"/>
</dbReference>
<accession>A0A162IEH4</accession>
<sequence length="241" mass="25924">MAKDRVEKKEKKEKKDKKRSESDGVKKSKKEKKDKKVLSESAQNELTDKLLADLEKPAADAVVEAAADGDEMVVDVAEETTAVVKTDGPVGAVVPFANPLVEDKTAKKVLKSVKKAAANKCLKRGVKEVVKALRKSPVPAPNAPASTPVGVVVLAADISPMDVISHIPVLCEDHGIPYVFVTSRAELGSAGATKRPTSVVMVTPKSSGKKKDGEKEDKEEFAKVYEELVKVVEKETKKVKV</sequence>
<dbReference type="VEuPathDB" id="FungiDB:AAP_02918"/>
<dbReference type="Gene3D" id="3.30.1330.30">
    <property type="match status" value="1"/>
</dbReference>
<protein>
    <submittedName>
        <fullName evidence="4">Ribosomal protein L7Ae/L30e/S12e/Gadd45</fullName>
    </submittedName>
</protein>
<feature type="compositionally biased region" description="Basic and acidic residues" evidence="2">
    <location>
        <begin position="209"/>
        <end position="219"/>
    </location>
</feature>
<dbReference type="GO" id="GO:0042254">
    <property type="term" value="P:ribosome biogenesis"/>
    <property type="evidence" value="ECO:0007669"/>
    <property type="project" value="InterPro"/>
</dbReference>
<dbReference type="Pfam" id="PF01248">
    <property type="entry name" value="Ribosomal_L7Ae"/>
    <property type="match status" value="1"/>
</dbReference>
<feature type="region of interest" description="Disordered" evidence="2">
    <location>
        <begin position="1"/>
        <end position="49"/>
    </location>
</feature>
<organism evidence="4 5">
    <name type="scientific">Ascosphaera apis ARSEF 7405</name>
    <dbReference type="NCBI Taxonomy" id="392613"/>
    <lineage>
        <taxon>Eukaryota</taxon>
        <taxon>Fungi</taxon>
        <taxon>Dikarya</taxon>
        <taxon>Ascomycota</taxon>
        <taxon>Pezizomycotina</taxon>
        <taxon>Eurotiomycetes</taxon>
        <taxon>Eurotiomycetidae</taxon>
        <taxon>Onygenales</taxon>
        <taxon>Ascosphaeraceae</taxon>
        <taxon>Ascosphaera</taxon>
    </lineage>
</organism>
<evidence type="ECO:0000313" key="4">
    <source>
        <dbReference type="EMBL" id="KZZ92263.1"/>
    </source>
</evidence>
<feature type="domain" description="Ribosomal protein eL8/eL30/eS12/Gadd45" evidence="3">
    <location>
        <begin position="108"/>
        <end position="206"/>
    </location>
</feature>
<dbReference type="OrthoDB" id="5364946at2759"/>
<dbReference type="PANTHER" id="PTHR23105">
    <property type="entry name" value="RIBOSOMAL PROTEIN L7AE FAMILY MEMBER"/>
    <property type="match status" value="1"/>
</dbReference>
<reference evidence="4 5" key="1">
    <citation type="journal article" date="2016" name="Genome Biol. Evol.">
        <title>Divergent and convergent evolution of fungal pathogenicity.</title>
        <authorList>
            <person name="Shang Y."/>
            <person name="Xiao G."/>
            <person name="Zheng P."/>
            <person name="Cen K."/>
            <person name="Zhan S."/>
            <person name="Wang C."/>
        </authorList>
    </citation>
    <scope>NUCLEOTIDE SEQUENCE [LARGE SCALE GENOMIC DNA]</scope>
    <source>
        <strain evidence="4 5">ARSEF 7405</strain>
    </source>
</reference>
<keyword evidence="4" id="KW-0687">Ribonucleoprotein</keyword>
<gene>
    <name evidence="4" type="ORF">AAP_02918</name>
</gene>
<comment type="similarity">
    <text evidence="1">Belongs to the eukaryotic ribosomal protein eL8 family.</text>
</comment>
<feature type="compositionally biased region" description="Basic and acidic residues" evidence="2">
    <location>
        <begin position="1"/>
        <end position="10"/>
    </location>
</feature>
<dbReference type="AlphaFoldDB" id="A0A162IEH4"/>
<evidence type="ECO:0000259" key="3">
    <source>
        <dbReference type="Pfam" id="PF01248"/>
    </source>
</evidence>